<dbReference type="InterPro" id="IPR050766">
    <property type="entry name" value="Bact_Lucif_Oxidored"/>
</dbReference>
<dbReference type="GO" id="GO:0016705">
    <property type="term" value="F:oxidoreductase activity, acting on paired donors, with incorporation or reduction of molecular oxygen"/>
    <property type="evidence" value="ECO:0007669"/>
    <property type="project" value="InterPro"/>
</dbReference>
<dbReference type="Pfam" id="PF00296">
    <property type="entry name" value="Bac_luciferase"/>
    <property type="match status" value="1"/>
</dbReference>
<accession>A0A382ER17</accession>
<evidence type="ECO:0000313" key="4">
    <source>
        <dbReference type="EMBL" id="SVB53180.1"/>
    </source>
</evidence>
<dbReference type="Gene3D" id="3.20.20.30">
    <property type="entry name" value="Luciferase-like domain"/>
    <property type="match status" value="1"/>
</dbReference>
<protein>
    <recommendedName>
        <fullName evidence="3">Luciferase-like domain-containing protein</fullName>
    </recommendedName>
</protein>
<sequence length="353" mass="39144">MEFGLQFFPDVSPDEKSAQQYWNESLDLCGLCDELGYTHVRTVEHYFEAYGGYSPAPHIFLTAASQRTSRARLITGAVVPAFNHPLKVAGEIGMLDAISNGRLDCGFARAFLPHEFQRLERSMDESRARFDEGVAGIRLLLEEENVTFEGQFHRFKNVTSLPRPTQKPRPPFWVAALGTPQSILAAASNGFNLMLVPFAATQTQGIVAMYRDAWKEAGHPGQGKIALGFHMYCHQDREEANRIAEPNVNRYLRTLAAASVQDAGWGAGTSSKDYPGYEASNERRQTASFQSMVDAGTVWVGTPDDISQQIAAYRDGLDGFDIASLQVNFNRITYEEAQASASLFAREVIPNFL</sequence>
<gene>
    <name evidence="4" type="ORF">METZ01_LOCUS206034</name>
</gene>
<dbReference type="GO" id="GO:0005829">
    <property type="term" value="C:cytosol"/>
    <property type="evidence" value="ECO:0007669"/>
    <property type="project" value="TreeGrafter"/>
</dbReference>
<dbReference type="AlphaFoldDB" id="A0A382ER17"/>
<reference evidence="4" key="1">
    <citation type="submission" date="2018-05" db="EMBL/GenBank/DDBJ databases">
        <authorList>
            <person name="Lanie J.A."/>
            <person name="Ng W.-L."/>
            <person name="Kazmierczak K.M."/>
            <person name="Andrzejewski T.M."/>
            <person name="Davidsen T.M."/>
            <person name="Wayne K.J."/>
            <person name="Tettelin H."/>
            <person name="Glass J.I."/>
            <person name="Rusch D."/>
            <person name="Podicherti R."/>
            <person name="Tsui H.-C.T."/>
            <person name="Winkler M.E."/>
        </authorList>
    </citation>
    <scope>NUCLEOTIDE SEQUENCE</scope>
</reference>
<name>A0A382ER17_9ZZZZ</name>
<feature type="domain" description="Luciferase-like" evidence="3">
    <location>
        <begin position="1"/>
        <end position="315"/>
    </location>
</feature>
<dbReference type="PANTHER" id="PTHR30137">
    <property type="entry name" value="LUCIFERASE-LIKE MONOOXYGENASE"/>
    <property type="match status" value="1"/>
</dbReference>
<dbReference type="GO" id="GO:0004497">
    <property type="term" value="F:monooxygenase activity"/>
    <property type="evidence" value="ECO:0007669"/>
    <property type="project" value="UniProtKB-KW"/>
</dbReference>
<dbReference type="InterPro" id="IPR011251">
    <property type="entry name" value="Luciferase-like_dom"/>
</dbReference>
<dbReference type="InterPro" id="IPR036661">
    <property type="entry name" value="Luciferase-like_sf"/>
</dbReference>
<evidence type="ECO:0000259" key="3">
    <source>
        <dbReference type="Pfam" id="PF00296"/>
    </source>
</evidence>
<proteinExistence type="predicted"/>
<evidence type="ECO:0000256" key="1">
    <source>
        <dbReference type="ARBA" id="ARBA00023002"/>
    </source>
</evidence>
<dbReference type="SUPFAM" id="SSF51679">
    <property type="entry name" value="Bacterial luciferase-like"/>
    <property type="match status" value="1"/>
</dbReference>
<dbReference type="PANTHER" id="PTHR30137:SF8">
    <property type="entry name" value="BLR5498 PROTEIN"/>
    <property type="match status" value="1"/>
</dbReference>
<dbReference type="EMBL" id="UINC01045884">
    <property type="protein sequence ID" value="SVB53180.1"/>
    <property type="molecule type" value="Genomic_DNA"/>
</dbReference>
<keyword evidence="1" id="KW-0560">Oxidoreductase</keyword>
<organism evidence="4">
    <name type="scientific">marine metagenome</name>
    <dbReference type="NCBI Taxonomy" id="408172"/>
    <lineage>
        <taxon>unclassified sequences</taxon>
        <taxon>metagenomes</taxon>
        <taxon>ecological metagenomes</taxon>
    </lineage>
</organism>
<keyword evidence="2" id="KW-0503">Monooxygenase</keyword>
<evidence type="ECO:0000256" key="2">
    <source>
        <dbReference type="ARBA" id="ARBA00023033"/>
    </source>
</evidence>